<dbReference type="Pfam" id="PF01535">
    <property type="entry name" value="PPR"/>
    <property type="match status" value="3"/>
</dbReference>
<dbReference type="EMBL" id="OZ019904">
    <property type="protein sequence ID" value="CAK9198937.1"/>
    <property type="molecule type" value="Genomic_DNA"/>
</dbReference>
<proteinExistence type="predicted"/>
<feature type="repeat" description="PPR" evidence="2">
    <location>
        <begin position="156"/>
        <end position="190"/>
    </location>
</feature>
<organism evidence="3 4">
    <name type="scientific">Sphagnum troendelagicum</name>
    <dbReference type="NCBI Taxonomy" id="128251"/>
    <lineage>
        <taxon>Eukaryota</taxon>
        <taxon>Viridiplantae</taxon>
        <taxon>Streptophyta</taxon>
        <taxon>Embryophyta</taxon>
        <taxon>Bryophyta</taxon>
        <taxon>Sphagnophytina</taxon>
        <taxon>Sphagnopsida</taxon>
        <taxon>Sphagnales</taxon>
        <taxon>Sphagnaceae</taxon>
        <taxon>Sphagnum</taxon>
    </lineage>
</organism>
<evidence type="ECO:0008006" key="5">
    <source>
        <dbReference type="Google" id="ProtNLM"/>
    </source>
</evidence>
<feature type="repeat" description="PPR" evidence="2">
    <location>
        <begin position="329"/>
        <end position="359"/>
    </location>
</feature>
<evidence type="ECO:0000313" key="4">
    <source>
        <dbReference type="Proteomes" id="UP001497512"/>
    </source>
</evidence>
<sequence>MRGELLTRVGCRSLLSLCSKREREFQPYFFFFFVRFSGSDVKSRVTASGQCHRDLRRGAGGGEQPAMTATGCFFSAEHQHNLLHKSGQEDVVENLWRKFFSDPLQWWDNRSEKGNQKYPDFTHKKTQEALWLDGNLNPAWVTAKVAALPPGTVQSSVFSWNTKLARYVKAGQYKKAMELFQQMQQEGVTPDRITFIRVLNACAGLQVLEEGRHIHAQIKQSGFESNVYVGSSLVDMYVKCGSMEDAWREFNRMPTRDVFAWKTIIWGYIRCGQRQRALALSQQMQQEGVEPDPFIFVVLLNACASSVPAALEEGRRVHETVIQSGCESNIYIGTSLIDMYAKCGSIEDAWRVFSRMPTHNAVSWTAMILGYVKCGHGQKALALFQQMQHEGIEATPVTFVGVLNACASLVALDEGRRVHEQIIQSGCEADAFVGCSLMDMYAKCGSIEDAWAVFNRMPTHDVVSWTSMLGGYAMYGCGREALEHFEQMCQAGIEVNKVTFIHLLSACSHVGLLDEGLHLFESMGLVYSISPMVDHYSCMVDLLGRSGNLHKAEDFIKTMPCEPDAAVWKALFNACRVHGNMEMGECAAKKVVKLHPENAASYLLLSTIYAAAGKWDLKANVQWQRMQRDIRDKDEFR</sequence>
<dbReference type="InterPro" id="IPR046848">
    <property type="entry name" value="E_motif"/>
</dbReference>
<keyword evidence="1" id="KW-0677">Repeat</keyword>
<name>A0ABP0TKK5_9BRYO</name>
<keyword evidence="4" id="KW-1185">Reference proteome</keyword>
<dbReference type="Pfam" id="PF20431">
    <property type="entry name" value="E_motif"/>
    <property type="match status" value="1"/>
</dbReference>
<gene>
    <name evidence="3" type="ORF">CSSPTR1EN2_LOCUS4686</name>
</gene>
<dbReference type="SUPFAM" id="SSF48452">
    <property type="entry name" value="TPR-like"/>
    <property type="match status" value="1"/>
</dbReference>
<reference evidence="3" key="1">
    <citation type="submission" date="2024-02" db="EMBL/GenBank/DDBJ databases">
        <authorList>
            <consortium name="ELIXIR-Norway"/>
            <consortium name="Elixir Norway"/>
        </authorList>
    </citation>
    <scope>NUCLEOTIDE SEQUENCE</scope>
</reference>
<dbReference type="InterPro" id="IPR011990">
    <property type="entry name" value="TPR-like_helical_dom_sf"/>
</dbReference>
<dbReference type="InterPro" id="IPR046960">
    <property type="entry name" value="PPR_At4g14850-like_plant"/>
</dbReference>
<feature type="repeat" description="PPR" evidence="2">
    <location>
        <begin position="257"/>
        <end position="291"/>
    </location>
</feature>
<evidence type="ECO:0000256" key="2">
    <source>
        <dbReference type="PROSITE-ProRule" id="PRU00708"/>
    </source>
</evidence>
<dbReference type="Gene3D" id="1.25.40.10">
    <property type="entry name" value="Tetratricopeptide repeat domain"/>
    <property type="match status" value="3"/>
</dbReference>
<feature type="repeat" description="PPR" evidence="2">
    <location>
        <begin position="461"/>
        <end position="495"/>
    </location>
</feature>
<dbReference type="PANTHER" id="PTHR47926">
    <property type="entry name" value="PENTATRICOPEPTIDE REPEAT-CONTAINING PROTEIN"/>
    <property type="match status" value="1"/>
</dbReference>
<dbReference type="Proteomes" id="UP001497512">
    <property type="component" value="Chromosome 12"/>
</dbReference>
<feature type="repeat" description="PPR" evidence="2">
    <location>
        <begin position="360"/>
        <end position="394"/>
    </location>
</feature>
<dbReference type="PROSITE" id="PS51375">
    <property type="entry name" value="PPR"/>
    <property type="match status" value="5"/>
</dbReference>
<evidence type="ECO:0000313" key="3">
    <source>
        <dbReference type="EMBL" id="CAK9198937.1"/>
    </source>
</evidence>
<protein>
    <recommendedName>
        <fullName evidence="5">Pentatricopeptide repeat-containing protein</fullName>
    </recommendedName>
</protein>
<evidence type="ECO:0000256" key="1">
    <source>
        <dbReference type="ARBA" id="ARBA00022737"/>
    </source>
</evidence>
<dbReference type="NCBIfam" id="TIGR00756">
    <property type="entry name" value="PPR"/>
    <property type="match status" value="5"/>
</dbReference>
<dbReference type="PANTHER" id="PTHR47926:SF347">
    <property type="entry name" value="PENTATRICOPEPTIDE REPEAT-CONTAINING PROTEIN"/>
    <property type="match status" value="1"/>
</dbReference>
<dbReference type="Pfam" id="PF13041">
    <property type="entry name" value="PPR_2"/>
    <property type="match status" value="4"/>
</dbReference>
<accession>A0ABP0TKK5</accession>
<dbReference type="InterPro" id="IPR002885">
    <property type="entry name" value="PPR_rpt"/>
</dbReference>